<dbReference type="STRING" id="1936003.STSP2_03133"/>
<keyword evidence="3" id="KW-1185">Reference proteome</keyword>
<gene>
    <name evidence="2" type="ORF">STSP2_03133</name>
</gene>
<evidence type="ECO:0000313" key="3">
    <source>
        <dbReference type="Proteomes" id="UP000189674"/>
    </source>
</evidence>
<dbReference type="KEGG" id="alus:STSP2_03133"/>
<feature type="coiled-coil region" evidence="1">
    <location>
        <begin position="12"/>
        <end position="46"/>
    </location>
</feature>
<name>A0A1U9NPT4_9BACT</name>
<proteinExistence type="predicted"/>
<dbReference type="RefSeq" id="WP_146663571.1">
    <property type="nucleotide sequence ID" value="NZ_CP019791.1"/>
</dbReference>
<keyword evidence="1" id="KW-0175">Coiled coil</keyword>
<reference evidence="3" key="1">
    <citation type="submission" date="2017-02" db="EMBL/GenBank/DDBJ databases">
        <title>Comparative genomics and description of representatives of a novel lineage of planctomycetes thriving in anoxic sediments.</title>
        <authorList>
            <person name="Spring S."/>
            <person name="Bunk B."/>
            <person name="Sproer C."/>
        </authorList>
    </citation>
    <scope>NUCLEOTIDE SEQUENCE [LARGE SCALE GENOMIC DNA]</scope>
    <source>
        <strain evidence="3">ST-NAGAB-D1</strain>
    </source>
</reference>
<sequence>MSEVVFVSGDGHDDSDEKLRRLSRKLENASNICEELGERIDRLEEVLLEWRKCGVPIMGAELMAKTDKVLGLRKRGKG</sequence>
<accession>A0A1U9NPT4</accession>
<dbReference type="Proteomes" id="UP000189674">
    <property type="component" value="Chromosome"/>
</dbReference>
<evidence type="ECO:0000256" key="1">
    <source>
        <dbReference type="SAM" id="Coils"/>
    </source>
</evidence>
<evidence type="ECO:0000313" key="2">
    <source>
        <dbReference type="EMBL" id="AQT69933.1"/>
    </source>
</evidence>
<protein>
    <submittedName>
        <fullName evidence="2">Uncharacterized protein</fullName>
    </submittedName>
</protein>
<dbReference type="EMBL" id="CP019791">
    <property type="protein sequence ID" value="AQT69933.1"/>
    <property type="molecule type" value="Genomic_DNA"/>
</dbReference>
<dbReference type="AlphaFoldDB" id="A0A1U9NPT4"/>
<organism evidence="2 3">
    <name type="scientific">Anaerohalosphaera lusitana</name>
    <dbReference type="NCBI Taxonomy" id="1936003"/>
    <lineage>
        <taxon>Bacteria</taxon>
        <taxon>Pseudomonadati</taxon>
        <taxon>Planctomycetota</taxon>
        <taxon>Phycisphaerae</taxon>
        <taxon>Sedimentisphaerales</taxon>
        <taxon>Anaerohalosphaeraceae</taxon>
        <taxon>Anaerohalosphaera</taxon>
    </lineage>
</organism>